<organism evidence="1 2">
    <name type="scientific">Aspergillus tubingensis (strain CBS 134.48)</name>
    <dbReference type="NCBI Taxonomy" id="767770"/>
    <lineage>
        <taxon>Eukaryota</taxon>
        <taxon>Fungi</taxon>
        <taxon>Dikarya</taxon>
        <taxon>Ascomycota</taxon>
        <taxon>Pezizomycotina</taxon>
        <taxon>Eurotiomycetes</taxon>
        <taxon>Eurotiomycetidae</taxon>
        <taxon>Eurotiales</taxon>
        <taxon>Aspergillaceae</taxon>
        <taxon>Aspergillus</taxon>
        <taxon>Aspergillus subgen. Circumdati</taxon>
    </lineage>
</organism>
<reference evidence="2" key="1">
    <citation type="journal article" date="2017" name="Genome Biol.">
        <title>Comparative genomics reveals high biological diversity and specific adaptations in the industrially and medically important fungal genus Aspergillus.</title>
        <authorList>
            <person name="de Vries R.P."/>
            <person name="Riley R."/>
            <person name="Wiebenga A."/>
            <person name="Aguilar-Osorio G."/>
            <person name="Amillis S."/>
            <person name="Uchima C.A."/>
            <person name="Anderluh G."/>
            <person name="Asadollahi M."/>
            <person name="Askin M."/>
            <person name="Barry K."/>
            <person name="Battaglia E."/>
            <person name="Bayram O."/>
            <person name="Benocci T."/>
            <person name="Braus-Stromeyer S.A."/>
            <person name="Caldana C."/>
            <person name="Canovas D."/>
            <person name="Cerqueira G.C."/>
            <person name="Chen F."/>
            <person name="Chen W."/>
            <person name="Choi C."/>
            <person name="Clum A."/>
            <person name="Dos Santos R.A."/>
            <person name="Damasio A.R."/>
            <person name="Diallinas G."/>
            <person name="Emri T."/>
            <person name="Fekete E."/>
            <person name="Flipphi M."/>
            <person name="Freyberg S."/>
            <person name="Gallo A."/>
            <person name="Gournas C."/>
            <person name="Habgood R."/>
            <person name="Hainaut M."/>
            <person name="Harispe M.L."/>
            <person name="Henrissat B."/>
            <person name="Hilden K.S."/>
            <person name="Hope R."/>
            <person name="Hossain A."/>
            <person name="Karabika E."/>
            <person name="Karaffa L."/>
            <person name="Karanyi Z."/>
            <person name="Krasevec N."/>
            <person name="Kuo A."/>
            <person name="Kusch H."/>
            <person name="LaButti K."/>
            <person name="Lagendijk E.L."/>
            <person name="Lapidus A."/>
            <person name="Levasseur A."/>
            <person name="Lindquist E."/>
            <person name="Lipzen A."/>
            <person name="Logrieco A.F."/>
            <person name="MacCabe A."/>
            <person name="Maekelae M.R."/>
            <person name="Malavazi I."/>
            <person name="Melin P."/>
            <person name="Meyer V."/>
            <person name="Mielnichuk N."/>
            <person name="Miskei M."/>
            <person name="Molnar A.P."/>
            <person name="Mule G."/>
            <person name="Ngan C.Y."/>
            <person name="Orejas M."/>
            <person name="Orosz E."/>
            <person name="Ouedraogo J.P."/>
            <person name="Overkamp K.M."/>
            <person name="Park H.-S."/>
            <person name="Perrone G."/>
            <person name="Piumi F."/>
            <person name="Punt P.J."/>
            <person name="Ram A.F."/>
            <person name="Ramon A."/>
            <person name="Rauscher S."/>
            <person name="Record E."/>
            <person name="Riano-Pachon D.M."/>
            <person name="Robert V."/>
            <person name="Roehrig J."/>
            <person name="Ruller R."/>
            <person name="Salamov A."/>
            <person name="Salih N.S."/>
            <person name="Samson R.A."/>
            <person name="Sandor E."/>
            <person name="Sanguinetti M."/>
            <person name="Schuetze T."/>
            <person name="Sepcic K."/>
            <person name="Shelest E."/>
            <person name="Sherlock G."/>
            <person name="Sophianopoulou V."/>
            <person name="Squina F.M."/>
            <person name="Sun H."/>
            <person name="Susca A."/>
            <person name="Todd R.B."/>
            <person name="Tsang A."/>
            <person name="Unkles S.E."/>
            <person name="van de Wiele N."/>
            <person name="van Rossen-Uffink D."/>
            <person name="Oliveira J.V."/>
            <person name="Vesth T.C."/>
            <person name="Visser J."/>
            <person name="Yu J.-H."/>
            <person name="Zhou M."/>
            <person name="Andersen M.R."/>
            <person name="Archer D.B."/>
            <person name="Baker S.E."/>
            <person name="Benoit I."/>
            <person name="Brakhage A.A."/>
            <person name="Braus G.H."/>
            <person name="Fischer R."/>
            <person name="Frisvad J.C."/>
            <person name="Goldman G.H."/>
            <person name="Houbraken J."/>
            <person name="Oakley B."/>
            <person name="Pocsi I."/>
            <person name="Scazzocchio C."/>
            <person name="Seiboth B."/>
            <person name="vanKuyk P.A."/>
            <person name="Wortman J."/>
            <person name="Dyer P.S."/>
            <person name="Grigoriev I.V."/>
        </authorList>
    </citation>
    <scope>NUCLEOTIDE SEQUENCE [LARGE SCALE GENOMIC DNA]</scope>
    <source>
        <strain evidence="2">CBS 134.48</strain>
    </source>
</reference>
<accession>A0A1L9N1P7</accession>
<protein>
    <submittedName>
        <fullName evidence="1">Uncharacterized protein</fullName>
    </submittedName>
</protein>
<keyword evidence="2" id="KW-1185">Reference proteome</keyword>
<gene>
    <name evidence="1" type="ORF">ASPTUDRAFT_124407</name>
</gene>
<evidence type="ECO:0000313" key="2">
    <source>
        <dbReference type="Proteomes" id="UP000184304"/>
    </source>
</evidence>
<proteinExistence type="predicted"/>
<evidence type="ECO:0000313" key="1">
    <source>
        <dbReference type="EMBL" id="OJI83141.1"/>
    </source>
</evidence>
<dbReference type="Proteomes" id="UP000184304">
    <property type="component" value="Unassembled WGS sequence"/>
</dbReference>
<dbReference type="EMBL" id="KV878204">
    <property type="protein sequence ID" value="OJI83141.1"/>
    <property type="molecule type" value="Genomic_DNA"/>
</dbReference>
<dbReference type="AlphaFoldDB" id="A0A1L9N1P7"/>
<name>A0A1L9N1P7_ASPTC</name>
<sequence>TAPCRDSVDDEVSSKRHKGRLCNSTLLRKTSKEERYTSEPRLSSNLSGTDTLFDRISDVIRDMIYRKSGHSPQSMLSRDFHIRSQTSRHWDDVGWTVKTPLHLQITLVQCFVVTKQAVGIDAAPGPSYLYQNAAGDDSTCGPERNVFRVGDSYTARLAQNTAQGVDPVWVTTSIVRLEGLAPRRETGGVEGGKVLIVRSDTLPPPNRLGFRPIAVAGRDHQGSTWLAGGGK</sequence>
<dbReference type="VEuPathDB" id="FungiDB:ASPTUDRAFT_124407"/>
<feature type="non-terminal residue" evidence="1">
    <location>
        <position position="1"/>
    </location>
</feature>